<dbReference type="SUPFAM" id="SSF46785">
    <property type="entry name" value="Winged helix' DNA-binding domain"/>
    <property type="match status" value="1"/>
</dbReference>
<dbReference type="EMBL" id="JAODUO010000004">
    <property type="protein sequence ID" value="KAK2193977.1"/>
    <property type="molecule type" value="Genomic_DNA"/>
</dbReference>
<name>A0AAD9ULS9_RIDPI</name>
<dbReference type="InterPro" id="IPR047519">
    <property type="entry name" value="FH_FOXQ2-like"/>
</dbReference>
<dbReference type="InterPro" id="IPR036390">
    <property type="entry name" value="WH_DNA-bd_sf"/>
</dbReference>
<reference evidence="6" key="1">
    <citation type="journal article" date="2023" name="Mol. Biol. Evol.">
        <title>Third-Generation Sequencing Reveals the Adaptive Role of the Epigenome in Three Deep-Sea Polychaetes.</title>
        <authorList>
            <person name="Perez M."/>
            <person name="Aroh O."/>
            <person name="Sun Y."/>
            <person name="Lan Y."/>
            <person name="Juniper S.K."/>
            <person name="Young C.R."/>
            <person name="Angers B."/>
            <person name="Qian P.Y."/>
        </authorList>
    </citation>
    <scope>NUCLEOTIDE SEQUENCE</scope>
    <source>
        <strain evidence="6">R07B-5</strain>
    </source>
</reference>
<comment type="caution">
    <text evidence="6">The sequence shown here is derived from an EMBL/GenBank/DDBJ whole genome shotgun (WGS) entry which is preliminary data.</text>
</comment>
<keyword evidence="2 3" id="KW-0539">Nucleus</keyword>
<dbReference type="Gene3D" id="1.10.10.10">
    <property type="entry name" value="Winged helix-like DNA-binding domain superfamily/Winged helix DNA-binding domain"/>
    <property type="match status" value="1"/>
</dbReference>
<dbReference type="CDD" id="cd20035">
    <property type="entry name" value="FH_FOXQ2-like"/>
    <property type="match status" value="1"/>
</dbReference>
<evidence type="ECO:0000256" key="1">
    <source>
        <dbReference type="ARBA" id="ARBA00023125"/>
    </source>
</evidence>
<dbReference type="PANTHER" id="PTHR11829:SF142">
    <property type="entry name" value="FORK-HEAD DOMAIN-CONTAINING PROTEIN"/>
    <property type="match status" value="1"/>
</dbReference>
<dbReference type="PROSITE" id="PS50039">
    <property type="entry name" value="FORK_HEAD_3"/>
    <property type="match status" value="1"/>
</dbReference>
<dbReference type="GO" id="GO:0030154">
    <property type="term" value="P:cell differentiation"/>
    <property type="evidence" value="ECO:0007669"/>
    <property type="project" value="TreeGrafter"/>
</dbReference>
<dbReference type="GO" id="GO:0005634">
    <property type="term" value="C:nucleus"/>
    <property type="evidence" value="ECO:0007669"/>
    <property type="project" value="UniProtKB-SubCell"/>
</dbReference>
<feature type="compositionally biased region" description="Polar residues" evidence="4">
    <location>
        <begin position="1"/>
        <end position="14"/>
    </location>
</feature>
<dbReference type="GO" id="GO:0009653">
    <property type="term" value="P:anatomical structure morphogenesis"/>
    <property type="evidence" value="ECO:0007669"/>
    <property type="project" value="TreeGrafter"/>
</dbReference>
<evidence type="ECO:0000259" key="5">
    <source>
        <dbReference type="PROSITE" id="PS50039"/>
    </source>
</evidence>
<sequence>MDTAVISTTRPMENSSVITESASEATSADSTTTSLTVFSQWYDEHFFEGVEYNPDVVQSLSLADISPKDFLSAEDIKLDDSGFWSSSSDVSPTSTGVSRGMMGSGHGGDLSPCFSNASDDNHSDIFTSNDWVDTIVQDCFDPQAYQKQRATNVTSTSSILSDVIVIPPPDVTQKSPPDVITFPPYSIHPVSRKRKRDVPSTDTAELGIAGNHLTYFPVVEHAIYDTGHVGTDVQTLTSDDSERATCDKTTTFSDKKPLMSYLTMIAMAILSAPQKRSLLNNIYEFVIRNFPYYERCKSAWRNSVRHNLSVNECFVKNGRAPSGRGFYWAIHPACLDDFKRGDFNRRQARGRAQTNFRMLEVYRQRAQVACSSHAAAQQDYYMRMSSTPARQTDVYDSQPTPPYLDGTDHQGYYTNYWC</sequence>
<dbReference type="InterPro" id="IPR030456">
    <property type="entry name" value="TF_fork_head_CS_2"/>
</dbReference>
<evidence type="ECO:0000256" key="4">
    <source>
        <dbReference type="SAM" id="MobiDB-lite"/>
    </source>
</evidence>
<dbReference type="InterPro" id="IPR050211">
    <property type="entry name" value="FOX_domain-containing"/>
</dbReference>
<dbReference type="PRINTS" id="PR00053">
    <property type="entry name" value="FORKHEAD"/>
</dbReference>
<proteinExistence type="predicted"/>
<keyword evidence="1 3" id="KW-0238">DNA-binding</keyword>
<dbReference type="GO" id="GO:0000978">
    <property type="term" value="F:RNA polymerase II cis-regulatory region sequence-specific DNA binding"/>
    <property type="evidence" value="ECO:0007669"/>
    <property type="project" value="TreeGrafter"/>
</dbReference>
<evidence type="ECO:0000256" key="2">
    <source>
        <dbReference type="ARBA" id="ARBA00023242"/>
    </source>
</evidence>
<keyword evidence="7" id="KW-1185">Reference proteome</keyword>
<organism evidence="6 7">
    <name type="scientific">Ridgeia piscesae</name>
    <name type="common">Tubeworm</name>
    <dbReference type="NCBI Taxonomy" id="27915"/>
    <lineage>
        <taxon>Eukaryota</taxon>
        <taxon>Metazoa</taxon>
        <taxon>Spiralia</taxon>
        <taxon>Lophotrochozoa</taxon>
        <taxon>Annelida</taxon>
        <taxon>Polychaeta</taxon>
        <taxon>Sedentaria</taxon>
        <taxon>Canalipalpata</taxon>
        <taxon>Sabellida</taxon>
        <taxon>Siboglinidae</taxon>
        <taxon>Ridgeia</taxon>
    </lineage>
</organism>
<dbReference type="Pfam" id="PF00250">
    <property type="entry name" value="Forkhead"/>
    <property type="match status" value="1"/>
</dbReference>
<evidence type="ECO:0000313" key="7">
    <source>
        <dbReference type="Proteomes" id="UP001209878"/>
    </source>
</evidence>
<dbReference type="GO" id="GO:0000981">
    <property type="term" value="F:DNA-binding transcription factor activity, RNA polymerase II-specific"/>
    <property type="evidence" value="ECO:0007669"/>
    <property type="project" value="TreeGrafter"/>
</dbReference>
<feature type="DNA-binding region" description="Fork-head" evidence="3">
    <location>
        <begin position="256"/>
        <end position="348"/>
    </location>
</feature>
<protein>
    <recommendedName>
        <fullName evidence="5">Fork-head domain-containing protein</fullName>
    </recommendedName>
</protein>
<feature type="compositionally biased region" description="Low complexity" evidence="4">
    <location>
        <begin position="15"/>
        <end position="26"/>
    </location>
</feature>
<feature type="domain" description="Fork-head" evidence="5">
    <location>
        <begin position="256"/>
        <end position="348"/>
    </location>
</feature>
<comment type="subcellular location">
    <subcellularLocation>
        <location evidence="3">Nucleus</location>
    </subcellularLocation>
</comment>
<dbReference type="SMART" id="SM00339">
    <property type="entry name" value="FH"/>
    <property type="match status" value="1"/>
</dbReference>
<dbReference type="PANTHER" id="PTHR11829">
    <property type="entry name" value="FORKHEAD BOX PROTEIN"/>
    <property type="match status" value="1"/>
</dbReference>
<evidence type="ECO:0000313" key="6">
    <source>
        <dbReference type="EMBL" id="KAK2193977.1"/>
    </source>
</evidence>
<accession>A0AAD9ULS9</accession>
<dbReference type="InterPro" id="IPR036388">
    <property type="entry name" value="WH-like_DNA-bd_sf"/>
</dbReference>
<dbReference type="Proteomes" id="UP001209878">
    <property type="component" value="Unassembled WGS sequence"/>
</dbReference>
<feature type="region of interest" description="Disordered" evidence="4">
    <location>
        <begin position="1"/>
        <end position="26"/>
    </location>
</feature>
<dbReference type="InterPro" id="IPR001766">
    <property type="entry name" value="Fork_head_dom"/>
</dbReference>
<evidence type="ECO:0000256" key="3">
    <source>
        <dbReference type="PROSITE-ProRule" id="PRU00089"/>
    </source>
</evidence>
<gene>
    <name evidence="6" type="ORF">NP493_4g11009</name>
</gene>
<dbReference type="AlphaFoldDB" id="A0AAD9ULS9"/>
<dbReference type="PROSITE" id="PS00658">
    <property type="entry name" value="FORK_HEAD_2"/>
    <property type="match status" value="1"/>
</dbReference>